<evidence type="ECO:0000313" key="3">
    <source>
        <dbReference type="Proteomes" id="UP000617734"/>
    </source>
</evidence>
<evidence type="ECO:0000313" key="2">
    <source>
        <dbReference type="EMBL" id="GHH59884.1"/>
    </source>
</evidence>
<evidence type="ECO:0000259" key="1">
    <source>
        <dbReference type="Pfam" id="PF14206"/>
    </source>
</evidence>
<dbReference type="Pfam" id="PF14206">
    <property type="entry name" value="Cys_rich_CPCC"/>
    <property type="match status" value="1"/>
</dbReference>
<accession>A0A919FBB7</accession>
<protein>
    <recommendedName>
        <fullName evidence="1">Cysteine-rich CPCC domain-containing protein</fullName>
    </recommendedName>
</protein>
<name>A0A919FBB7_9ACTN</name>
<dbReference type="Proteomes" id="UP000617734">
    <property type="component" value="Unassembled WGS sequence"/>
</dbReference>
<sequence length="122" mass="13607">MALSVAAAICDSVTNDDKGAAPERFNIVLGAENGPYACPCCGYLTLETRGANETCLVCYWEDDGQDEHDQDEVRGGPNGMLSLTEAQRNHATIGACAPRWVRYVRAPFPEERKYKDPEYRWF</sequence>
<dbReference type="AlphaFoldDB" id="A0A919FBB7"/>
<keyword evidence="3" id="KW-1185">Reference proteome</keyword>
<proteinExistence type="predicted"/>
<dbReference type="InterPro" id="IPR025983">
    <property type="entry name" value="Cys_rich_CPCC"/>
</dbReference>
<dbReference type="EMBL" id="BNBO01000001">
    <property type="protein sequence ID" value="GHH59884.1"/>
    <property type="molecule type" value="Genomic_DNA"/>
</dbReference>
<comment type="caution">
    <text evidence="2">The sequence shown here is derived from an EMBL/GenBank/DDBJ whole genome shotgun (WGS) entry which is preliminary data.</text>
</comment>
<organism evidence="2 3">
    <name type="scientific">Kitasatospora indigofera</name>
    <dbReference type="NCBI Taxonomy" id="67307"/>
    <lineage>
        <taxon>Bacteria</taxon>
        <taxon>Bacillati</taxon>
        <taxon>Actinomycetota</taxon>
        <taxon>Actinomycetes</taxon>
        <taxon>Kitasatosporales</taxon>
        <taxon>Streptomycetaceae</taxon>
        <taxon>Kitasatospora</taxon>
    </lineage>
</organism>
<gene>
    <name evidence="2" type="ORF">GCM10018781_03870</name>
</gene>
<feature type="domain" description="Cysteine-rich CPCC" evidence="1">
    <location>
        <begin position="36"/>
        <end position="111"/>
    </location>
</feature>
<reference evidence="2" key="1">
    <citation type="journal article" date="2014" name="Int. J. Syst. Evol. Microbiol.">
        <title>Complete genome sequence of Corynebacterium casei LMG S-19264T (=DSM 44701T), isolated from a smear-ripened cheese.</title>
        <authorList>
            <consortium name="US DOE Joint Genome Institute (JGI-PGF)"/>
            <person name="Walter F."/>
            <person name="Albersmeier A."/>
            <person name="Kalinowski J."/>
            <person name="Ruckert C."/>
        </authorList>
    </citation>
    <scope>NUCLEOTIDE SEQUENCE</scope>
    <source>
        <strain evidence="2">JCM 4646</strain>
    </source>
</reference>
<reference evidence="2" key="2">
    <citation type="submission" date="2020-09" db="EMBL/GenBank/DDBJ databases">
        <authorList>
            <person name="Sun Q."/>
            <person name="Ohkuma M."/>
        </authorList>
    </citation>
    <scope>NUCLEOTIDE SEQUENCE</scope>
    <source>
        <strain evidence="2">JCM 4646</strain>
    </source>
</reference>